<feature type="signal peptide" evidence="1">
    <location>
        <begin position="1"/>
        <end position="15"/>
    </location>
</feature>
<reference evidence="2 3" key="1">
    <citation type="journal article" date="2019" name="Sci. Rep.">
        <title>Orb-weaving spider Araneus ventricosus genome elucidates the spidroin gene catalogue.</title>
        <authorList>
            <person name="Kono N."/>
            <person name="Nakamura H."/>
            <person name="Ohtoshi R."/>
            <person name="Moran D.A.P."/>
            <person name="Shinohara A."/>
            <person name="Yoshida Y."/>
            <person name="Fujiwara M."/>
            <person name="Mori M."/>
            <person name="Tomita M."/>
            <person name="Arakawa K."/>
        </authorList>
    </citation>
    <scope>NUCLEOTIDE SEQUENCE [LARGE SCALE GENOMIC DNA]</scope>
</reference>
<organism evidence="2 3">
    <name type="scientific">Araneus ventricosus</name>
    <name type="common">Orbweaver spider</name>
    <name type="synonym">Epeira ventricosa</name>
    <dbReference type="NCBI Taxonomy" id="182803"/>
    <lineage>
        <taxon>Eukaryota</taxon>
        <taxon>Metazoa</taxon>
        <taxon>Ecdysozoa</taxon>
        <taxon>Arthropoda</taxon>
        <taxon>Chelicerata</taxon>
        <taxon>Arachnida</taxon>
        <taxon>Araneae</taxon>
        <taxon>Araneomorphae</taxon>
        <taxon>Entelegynae</taxon>
        <taxon>Araneoidea</taxon>
        <taxon>Araneidae</taxon>
        <taxon>Araneus</taxon>
    </lineage>
</organism>
<evidence type="ECO:0000256" key="1">
    <source>
        <dbReference type="SAM" id="SignalP"/>
    </source>
</evidence>
<feature type="chain" id="PRO_5021376767" description="Circadian clock-controlled protein" evidence="1">
    <location>
        <begin position="16"/>
        <end position="218"/>
    </location>
</feature>
<accession>A0A4Y2B789</accession>
<name>A0A4Y2B789_ARAVE</name>
<evidence type="ECO:0000313" key="3">
    <source>
        <dbReference type="Proteomes" id="UP000499080"/>
    </source>
</evidence>
<keyword evidence="3" id="KW-1185">Reference proteome</keyword>
<dbReference type="Gene3D" id="3.15.10.50">
    <property type="match status" value="1"/>
</dbReference>
<dbReference type="OrthoDB" id="6412253at2759"/>
<dbReference type="Proteomes" id="UP000499080">
    <property type="component" value="Unassembled WGS sequence"/>
</dbReference>
<sequence length="218" mass="24483">MLMLIFLLIATNAFGRVFSDSIADQFLDNVIYGPLEKEIKAMNLDPASLPDFGIPFTYEFGFIPISGRVDFSNGIFNGLSRVRRLAQCQGPEFDLDDIRIECGLNFFGMDIVYDGKATIEQLIPIPFQVTGYVNETHVHSVISGVPTSLKGNLRLFEITKFGDINLRLSNLGLFQNAYNAVEERFREKVKEELVTIIMTMFPIAFKQAIMQVKLPGLG</sequence>
<dbReference type="InterPro" id="IPR038602">
    <property type="entry name" value="Mite_allergen_7_sf"/>
</dbReference>
<keyword evidence="1" id="KW-0732">Signal</keyword>
<evidence type="ECO:0000313" key="2">
    <source>
        <dbReference type="EMBL" id="GBL86924.1"/>
    </source>
</evidence>
<dbReference type="Pfam" id="PF16984">
    <property type="entry name" value="Grp7_allergen"/>
    <property type="match status" value="1"/>
</dbReference>
<dbReference type="InterPro" id="IPR020234">
    <property type="entry name" value="Mite_allergen_group-7"/>
</dbReference>
<proteinExistence type="predicted"/>
<gene>
    <name evidence="2" type="ORF">AVEN_218668_1</name>
</gene>
<evidence type="ECO:0008006" key="4">
    <source>
        <dbReference type="Google" id="ProtNLM"/>
    </source>
</evidence>
<protein>
    <recommendedName>
        <fullName evidence="4">Circadian clock-controlled protein</fullName>
    </recommendedName>
</protein>
<dbReference type="EMBL" id="BGPR01000051">
    <property type="protein sequence ID" value="GBL86924.1"/>
    <property type="molecule type" value="Genomic_DNA"/>
</dbReference>
<comment type="caution">
    <text evidence="2">The sequence shown here is derived from an EMBL/GenBank/DDBJ whole genome shotgun (WGS) entry which is preliminary data.</text>
</comment>
<dbReference type="AlphaFoldDB" id="A0A4Y2B789"/>